<evidence type="ECO:0000313" key="1">
    <source>
        <dbReference type="EMBL" id="VUZ38945.1"/>
    </source>
</evidence>
<evidence type="ECO:0000313" key="2">
    <source>
        <dbReference type="Proteomes" id="UP000321570"/>
    </source>
</evidence>
<protein>
    <submittedName>
        <fullName evidence="1">Uncharacterized protein</fullName>
    </submittedName>
</protein>
<name>A0A564XVA4_HYMDI</name>
<keyword evidence="2" id="KW-1185">Reference proteome</keyword>
<sequence length="66" mass="7446">MLLQKVDRSNHDLPSSYLQPMDPVDLTYEKMISSVVGGNSSLFNLTICEENDFRCPIFVLGLRPPC</sequence>
<dbReference type="Proteomes" id="UP000321570">
    <property type="component" value="Unassembled WGS sequence"/>
</dbReference>
<organism evidence="1 2">
    <name type="scientific">Hymenolepis diminuta</name>
    <name type="common">Rat tapeworm</name>
    <dbReference type="NCBI Taxonomy" id="6216"/>
    <lineage>
        <taxon>Eukaryota</taxon>
        <taxon>Metazoa</taxon>
        <taxon>Spiralia</taxon>
        <taxon>Lophotrochozoa</taxon>
        <taxon>Platyhelminthes</taxon>
        <taxon>Cestoda</taxon>
        <taxon>Eucestoda</taxon>
        <taxon>Cyclophyllidea</taxon>
        <taxon>Hymenolepididae</taxon>
        <taxon>Hymenolepis</taxon>
    </lineage>
</organism>
<accession>A0A564XVA4</accession>
<gene>
    <name evidence="1" type="ORF">WMSIL1_LOCUS362</name>
</gene>
<proteinExistence type="predicted"/>
<dbReference type="EMBL" id="CABIJS010000011">
    <property type="protein sequence ID" value="VUZ38945.1"/>
    <property type="molecule type" value="Genomic_DNA"/>
</dbReference>
<dbReference type="AlphaFoldDB" id="A0A564XVA4"/>
<reference evidence="1 2" key="1">
    <citation type="submission" date="2019-07" db="EMBL/GenBank/DDBJ databases">
        <authorList>
            <person name="Jastrzebski P J."/>
            <person name="Paukszto L."/>
            <person name="Jastrzebski P J."/>
        </authorList>
    </citation>
    <scope>NUCLEOTIDE SEQUENCE [LARGE SCALE GENOMIC DNA]</scope>
    <source>
        <strain evidence="1 2">WMS-il1</strain>
    </source>
</reference>